<dbReference type="STRING" id="69960.SAMN05421720_101380"/>
<dbReference type="Gene3D" id="3.40.710.10">
    <property type="entry name" value="DD-peptidase/beta-lactamase superfamily"/>
    <property type="match status" value="1"/>
</dbReference>
<dbReference type="SUPFAM" id="SSF69189">
    <property type="entry name" value="Penicillin-binding protein associated domain"/>
    <property type="match status" value="1"/>
</dbReference>
<dbReference type="SMART" id="SM00936">
    <property type="entry name" value="PBP5_C"/>
    <property type="match status" value="1"/>
</dbReference>
<dbReference type="Proteomes" id="UP000199412">
    <property type="component" value="Unassembled WGS sequence"/>
</dbReference>
<dbReference type="InterPro" id="IPR012907">
    <property type="entry name" value="Peptidase_S11_C"/>
</dbReference>
<evidence type="ECO:0000256" key="5">
    <source>
        <dbReference type="ARBA" id="ARBA00022645"/>
    </source>
</evidence>
<protein>
    <recommendedName>
        <fullName evidence="4">serine-type D-Ala-D-Ala carboxypeptidase</fullName>
        <ecNumber evidence="4">3.4.16.4</ecNumber>
    </recommendedName>
</protein>
<keyword evidence="9" id="KW-0133">Cell shape</keyword>
<evidence type="ECO:0000256" key="3">
    <source>
        <dbReference type="ARBA" id="ARBA00007164"/>
    </source>
</evidence>
<feature type="transmembrane region" description="Helical" evidence="16">
    <location>
        <begin position="44"/>
        <end position="65"/>
    </location>
</feature>
<evidence type="ECO:0000256" key="8">
    <source>
        <dbReference type="ARBA" id="ARBA00022801"/>
    </source>
</evidence>
<keyword evidence="16" id="KW-1133">Transmembrane helix</keyword>
<dbReference type="GO" id="GO:0009252">
    <property type="term" value="P:peptidoglycan biosynthetic process"/>
    <property type="evidence" value="ECO:0007669"/>
    <property type="project" value="UniProtKB-UniPathway"/>
</dbReference>
<evidence type="ECO:0000256" key="12">
    <source>
        <dbReference type="ARBA" id="ARBA00034000"/>
    </source>
</evidence>
<feature type="domain" description="Peptidase S11 D-Ala-D-Ala carboxypeptidase A C-terminal" evidence="17">
    <location>
        <begin position="313"/>
        <end position="403"/>
    </location>
</feature>
<dbReference type="UniPathway" id="UPA00219"/>
<dbReference type="InterPro" id="IPR037167">
    <property type="entry name" value="Peptidase_S11_C_sf"/>
</dbReference>
<dbReference type="InterPro" id="IPR012338">
    <property type="entry name" value="Beta-lactam/transpept-like"/>
</dbReference>
<accession>A0A1G6X836</accession>
<dbReference type="GO" id="GO:0071555">
    <property type="term" value="P:cell wall organization"/>
    <property type="evidence" value="ECO:0007669"/>
    <property type="project" value="UniProtKB-KW"/>
</dbReference>
<dbReference type="Pfam" id="PF07943">
    <property type="entry name" value="PBP5_C"/>
    <property type="match status" value="1"/>
</dbReference>
<evidence type="ECO:0000256" key="4">
    <source>
        <dbReference type="ARBA" id="ARBA00012448"/>
    </source>
</evidence>
<dbReference type="GO" id="GO:0009002">
    <property type="term" value="F:serine-type D-Ala-D-Ala carboxypeptidase activity"/>
    <property type="evidence" value="ECO:0007669"/>
    <property type="project" value="UniProtKB-EC"/>
</dbReference>
<dbReference type="InterPro" id="IPR018044">
    <property type="entry name" value="Peptidase_S11"/>
</dbReference>
<gene>
    <name evidence="18" type="ORF">SAMN05421720_101380</name>
</gene>
<evidence type="ECO:0000256" key="13">
    <source>
        <dbReference type="PIRSR" id="PIRSR618044-1"/>
    </source>
</evidence>
<reference evidence="18 19" key="1">
    <citation type="submission" date="2016-10" db="EMBL/GenBank/DDBJ databases">
        <authorList>
            <person name="de Groot N.N."/>
        </authorList>
    </citation>
    <scope>NUCLEOTIDE SEQUENCE [LARGE SCALE GENOMIC DNA]</scope>
    <source>
        <strain evidence="18 19">ATCC 700224</strain>
    </source>
</reference>
<comment type="pathway">
    <text evidence="2">Cell wall biogenesis; peptidoglycan biosynthesis.</text>
</comment>
<feature type="binding site" evidence="14">
    <location>
        <position position="263"/>
    </location>
    <ligand>
        <name>substrate</name>
    </ligand>
</feature>
<evidence type="ECO:0000256" key="15">
    <source>
        <dbReference type="RuleBase" id="RU004016"/>
    </source>
</evidence>
<organism evidence="18 19">
    <name type="scientific">Rhodospira trueperi</name>
    <dbReference type="NCBI Taxonomy" id="69960"/>
    <lineage>
        <taxon>Bacteria</taxon>
        <taxon>Pseudomonadati</taxon>
        <taxon>Pseudomonadota</taxon>
        <taxon>Alphaproteobacteria</taxon>
        <taxon>Rhodospirillales</taxon>
        <taxon>Rhodospirillaceae</taxon>
        <taxon>Rhodospira</taxon>
    </lineage>
</organism>
<dbReference type="PRINTS" id="PR00725">
    <property type="entry name" value="DADACBPTASE1"/>
</dbReference>
<keyword evidence="11" id="KW-0961">Cell wall biogenesis/degradation</keyword>
<keyword evidence="16" id="KW-0812">Transmembrane</keyword>
<evidence type="ECO:0000259" key="17">
    <source>
        <dbReference type="SMART" id="SM00936"/>
    </source>
</evidence>
<keyword evidence="10" id="KW-0573">Peptidoglycan synthesis</keyword>
<dbReference type="PANTHER" id="PTHR21581:SF6">
    <property type="entry name" value="TRAFFICKING PROTEIN PARTICLE COMPLEX SUBUNIT 12"/>
    <property type="match status" value="1"/>
</dbReference>
<evidence type="ECO:0000256" key="7">
    <source>
        <dbReference type="ARBA" id="ARBA00022729"/>
    </source>
</evidence>
<dbReference type="GO" id="GO:0008360">
    <property type="term" value="P:regulation of cell shape"/>
    <property type="evidence" value="ECO:0007669"/>
    <property type="project" value="UniProtKB-KW"/>
</dbReference>
<dbReference type="AlphaFoldDB" id="A0A1G6X836"/>
<dbReference type="InterPro" id="IPR015956">
    <property type="entry name" value="Peniciliin-bd_prot_C_sf"/>
</dbReference>
<dbReference type="Gene3D" id="2.60.410.10">
    <property type="entry name" value="D-Ala-D-Ala carboxypeptidase, C-terminal domain"/>
    <property type="match status" value="1"/>
</dbReference>
<evidence type="ECO:0000313" key="18">
    <source>
        <dbReference type="EMBL" id="SDD73457.1"/>
    </source>
</evidence>
<evidence type="ECO:0000256" key="2">
    <source>
        <dbReference type="ARBA" id="ARBA00004752"/>
    </source>
</evidence>
<dbReference type="EC" id="3.4.16.4" evidence="4"/>
<evidence type="ECO:0000256" key="9">
    <source>
        <dbReference type="ARBA" id="ARBA00022960"/>
    </source>
</evidence>
<proteinExistence type="inferred from homology"/>
<evidence type="ECO:0000256" key="14">
    <source>
        <dbReference type="PIRSR" id="PIRSR618044-2"/>
    </source>
</evidence>
<keyword evidence="5 18" id="KW-0121">Carboxypeptidase</keyword>
<evidence type="ECO:0000313" key="19">
    <source>
        <dbReference type="Proteomes" id="UP000199412"/>
    </source>
</evidence>
<keyword evidence="8" id="KW-0378">Hydrolase</keyword>
<evidence type="ECO:0000256" key="11">
    <source>
        <dbReference type="ARBA" id="ARBA00023316"/>
    </source>
</evidence>
<dbReference type="PANTHER" id="PTHR21581">
    <property type="entry name" value="D-ALANYL-D-ALANINE CARBOXYPEPTIDASE"/>
    <property type="match status" value="1"/>
</dbReference>
<feature type="active site" description="Acyl-ester intermediate" evidence="13">
    <location>
        <position position="96"/>
    </location>
</feature>
<dbReference type="SUPFAM" id="SSF56601">
    <property type="entry name" value="beta-lactamase/transpeptidase-like"/>
    <property type="match status" value="1"/>
</dbReference>
<dbReference type="InterPro" id="IPR001967">
    <property type="entry name" value="Peptidase_S11_N"/>
</dbReference>
<comment type="function">
    <text evidence="1">Removes C-terminal D-alanyl residues from sugar-peptide cell wall precursors.</text>
</comment>
<dbReference type="EMBL" id="FNAP01000001">
    <property type="protein sequence ID" value="SDD73457.1"/>
    <property type="molecule type" value="Genomic_DNA"/>
</dbReference>
<feature type="active site" description="Proton acceptor" evidence="13">
    <location>
        <position position="99"/>
    </location>
</feature>
<sequence length="435" mass="47188">MSPTDRHIETLGPAANCLYLNGLAMIFNAKNEVLRRRCTARARVAVVVALVAVLGVLGVSPAQAIETTAREALLMDFDTGTVMLEKNADDPMPPSSMSKLMTTFMVFEQLKAGRMSLDDTFTVSENAWQKGGAASGGSTMFLDPNSSVRLEDLLRGIIVQSGNDACIVVAEHLAGTEEAFADSMNRRAPEIGLAHSVFQNSTGLPHPEHSMTARDLATLAKRIITDFPEYYPYYSEKEFSYNGITQHNRNPLLYKNVGADGLKTGHTSVAGYGLTASAQNNGRRLILVLNGLESTRARAEESERLMSWGFRTFENVEMFKPGATVSDAEVWLGQTETVPLVLPDGLTVTLPRNARRTMKVLVRYDGPIPAPIARGQEIATLVIEAPDIQPISFPLQAGTNVERMGIVNRMFAALRHIVLGLVIPEPEGSTAIGGT</sequence>
<evidence type="ECO:0000256" key="1">
    <source>
        <dbReference type="ARBA" id="ARBA00003217"/>
    </source>
</evidence>
<dbReference type="Pfam" id="PF00768">
    <property type="entry name" value="Peptidase_S11"/>
    <property type="match status" value="1"/>
</dbReference>
<name>A0A1G6X836_9PROT</name>
<dbReference type="GO" id="GO:0006508">
    <property type="term" value="P:proteolysis"/>
    <property type="evidence" value="ECO:0007669"/>
    <property type="project" value="UniProtKB-KW"/>
</dbReference>
<keyword evidence="6" id="KW-0645">Protease</keyword>
<keyword evidence="19" id="KW-1185">Reference proteome</keyword>
<feature type="active site" evidence="13">
    <location>
        <position position="161"/>
    </location>
</feature>
<keyword evidence="16" id="KW-0472">Membrane</keyword>
<evidence type="ECO:0000256" key="6">
    <source>
        <dbReference type="ARBA" id="ARBA00022670"/>
    </source>
</evidence>
<comment type="catalytic activity">
    <reaction evidence="12">
        <text>Preferential cleavage: (Ac)2-L-Lys-D-Ala-|-D-Ala. Also transpeptidation of peptidyl-alanyl moieties that are N-acyl substituents of D-alanine.</text>
        <dbReference type="EC" id="3.4.16.4"/>
    </reaction>
</comment>
<evidence type="ECO:0000256" key="16">
    <source>
        <dbReference type="SAM" id="Phobius"/>
    </source>
</evidence>
<comment type="similarity">
    <text evidence="3 15">Belongs to the peptidase S11 family.</text>
</comment>
<keyword evidence="7" id="KW-0732">Signal</keyword>
<evidence type="ECO:0000256" key="10">
    <source>
        <dbReference type="ARBA" id="ARBA00022984"/>
    </source>
</evidence>